<dbReference type="InterPro" id="IPR038765">
    <property type="entry name" value="Papain-like_cys_pep_sf"/>
</dbReference>
<reference evidence="3 4" key="1">
    <citation type="submission" date="2016-04" db="EMBL/GenBank/DDBJ databases">
        <title>The genome of Intoshia linei affirms orthonectids as highly simplified spiralians.</title>
        <authorList>
            <person name="Mikhailov K.V."/>
            <person name="Slusarev G.S."/>
            <person name="Nikitin M.A."/>
            <person name="Logacheva M.D."/>
            <person name="Penin A."/>
            <person name="Aleoshin V."/>
            <person name="Panchin Y.V."/>
        </authorList>
    </citation>
    <scope>NUCLEOTIDE SEQUENCE [LARGE SCALE GENOMIC DNA]</scope>
    <source>
        <strain evidence="3">Intl2013</strain>
        <tissue evidence="3">Whole animal</tissue>
    </source>
</reference>
<gene>
    <name evidence="3" type="ORF">A3Q56_03165</name>
</gene>
<accession>A0A177B481</accession>
<dbReference type="OrthoDB" id="6129702at2759"/>
<dbReference type="Pfam" id="PF23265">
    <property type="entry name" value="Ig-like_KY"/>
    <property type="match status" value="1"/>
</dbReference>
<dbReference type="PANTHER" id="PTHR47020">
    <property type="entry name" value="HILLARIN"/>
    <property type="match status" value="1"/>
</dbReference>
<organism evidence="3 4">
    <name type="scientific">Intoshia linei</name>
    <dbReference type="NCBI Taxonomy" id="1819745"/>
    <lineage>
        <taxon>Eukaryota</taxon>
        <taxon>Metazoa</taxon>
        <taxon>Spiralia</taxon>
        <taxon>Lophotrochozoa</taxon>
        <taxon>Mesozoa</taxon>
        <taxon>Orthonectida</taxon>
        <taxon>Rhopaluridae</taxon>
        <taxon>Intoshia</taxon>
    </lineage>
</organism>
<protein>
    <recommendedName>
        <fullName evidence="2">Saposin B-type domain-containing protein</fullName>
    </recommendedName>
</protein>
<keyword evidence="4" id="KW-1185">Reference proteome</keyword>
<dbReference type="AlphaFoldDB" id="A0A177B481"/>
<dbReference type="PROSITE" id="PS50015">
    <property type="entry name" value="SAP_B"/>
    <property type="match status" value="1"/>
</dbReference>
<dbReference type="InterPro" id="IPR053041">
    <property type="entry name" value="Transglut-like_Superfamily_Mod"/>
</dbReference>
<proteinExistence type="predicted"/>
<evidence type="ECO:0000313" key="4">
    <source>
        <dbReference type="Proteomes" id="UP000078046"/>
    </source>
</evidence>
<feature type="domain" description="Saposin B-type" evidence="2">
    <location>
        <begin position="731"/>
        <end position="809"/>
    </location>
</feature>
<dbReference type="Proteomes" id="UP000078046">
    <property type="component" value="Unassembled WGS sequence"/>
</dbReference>
<dbReference type="PANTHER" id="PTHR47020:SF1">
    <property type="entry name" value="HILLARIN"/>
    <property type="match status" value="1"/>
</dbReference>
<evidence type="ECO:0000256" key="1">
    <source>
        <dbReference type="ARBA" id="ARBA00023157"/>
    </source>
</evidence>
<evidence type="ECO:0000259" key="2">
    <source>
        <dbReference type="PROSITE" id="PS50015"/>
    </source>
</evidence>
<keyword evidence="1" id="KW-1015">Disulfide bond</keyword>
<dbReference type="InterPro" id="IPR056564">
    <property type="entry name" value="Ig-like_KY"/>
</dbReference>
<dbReference type="SUPFAM" id="SSF54001">
    <property type="entry name" value="Cysteine proteinases"/>
    <property type="match status" value="1"/>
</dbReference>
<evidence type="ECO:0000313" key="3">
    <source>
        <dbReference type="EMBL" id="OAF69088.1"/>
    </source>
</evidence>
<dbReference type="EMBL" id="LWCA01000338">
    <property type="protein sequence ID" value="OAF69088.1"/>
    <property type="molecule type" value="Genomic_DNA"/>
</dbReference>
<name>A0A177B481_9BILA</name>
<sequence length="809" mass="93681">MKKTNDPKTLTLYCTYINFINYDVLQNNNELKKIDSDEKGEKEQLFLYLPPPENEYEPHSANMYTDKIPDDVPEHFEAKAVKTSLIPNTVQHSVSIKKPFIYSTVFSNVDMHASRWLCSIDLSRLDFDNKDPSSPEYVLMSLKAGMVKYANVFKVLCSYAGMQCCVIIGYAKGFDYKPGMKFDSDICSHSWNTVLIDNTWRLIDCHWAARRYIGIDFTDDNLHYKLDEFYFCPDPHQMIFTHFPNDVKWQLIELPISLEDFESLVTLKSNFFKNNLTIITHENAVTESAGQLMISFGIKDTSMQFMTTMKLRNDDCKELKNCVTYEMTDKKVSFFVRTPLYPFNVNYSLVIYASQIENGNIIDGRFSVVCEYEIVCCPILKNDKVVEKFPPMSSDRWGEMKGNERFPSEGEYCLEIYCNDPSIDNTSLVLIFQYLLVVEESNIKDSMNKPNFKRSIWPTLQNGFLGKQNDFFDNLKIINVKDSYIKNHESSCTISFKRLDLNLDMISNFTYFEKVLNVKNKSKCPHFKEIDLKQFLLVECLNDNIDVSYKFIEYGFYKCSFFCQNTSNNSNAYPNIFNMIIEYEPNYYSPESQISACNLKETVSPFPTVFTKFRKHGGKIFTPLSKQLSQNTPVLFRFTVAGAIKVLLNYDNYRIPLICDLKTGIWELSHTFPILTCKVQILSLYDLSKNKMNLALLIVLSLLGFCIAVPRLSVSERSKLYPDVLMEKYRNGSYCKVCHSFVDYIKNEIKRKGVKIIEITTICGDVDSILFSSVCDTIYDGVIDGMYLIPLFKSIKQYCKIFMACEELD</sequence>
<dbReference type="InterPro" id="IPR008139">
    <property type="entry name" value="SaposinB_dom"/>
</dbReference>
<comment type="caution">
    <text evidence="3">The sequence shown here is derived from an EMBL/GenBank/DDBJ whole genome shotgun (WGS) entry which is preliminary data.</text>
</comment>